<dbReference type="InterPro" id="IPR043128">
    <property type="entry name" value="Rev_trsase/Diguanyl_cyclase"/>
</dbReference>
<evidence type="ECO:0000259" key="2">
    <source>
        <dbReference type="Pfam" id="PF00078"/>
    </source>
</evidence>
<dbReference type="OrthoDB" id="1424255at2759"/>
<dbReference type="Proteomes" id="UP000257109">
    <property type="component" value="Unassembled WGS sequence"/>
</dbReference>
<dbReference type="PANTHER" id="PTHR33067:SF9">
    <property type="entry name" value="RNA-DIRECTED DNA POLYMERASE"/>
    <property type="match status" value="1"/>
</dbReference>
<dbReference type="InterPro" id="IPR000477">
    <property type="entry name" value="RT_dom"/>
</dbReference>
<feature type="region of interest" description="Disordered" evidence="1">
    <location>
        <begin position="806"/>
        <end position="829"/>
    </location>
</feature>
<dbReference type="CDD" id="cd01647">
    <property type="entry name" value="RT_LTR"/>
    <property type="match status" value="1"/>
</dbReference>
<comment type="caution">
    <text evidence="3">The sequence shown here is derived from an EMBL/GenBank/DDBJ whole genome shotgun (WGS) entry which is preliminary data.</text>
</comment>
<organism evidence="3 4">
    <name type="scientific">Mucuna pruriens</name>
    <name type="common">Velvet bean</name>
    <name type="synonym">Dolichos pruriens</name>
    <dbReference type="NCBI Taxonomy" id="157652"/>
    <lineage>
        <taxon>Eukaryota</taxon>
        <taxon>Viridiplantae</taxon>
        <taxon>Streptophyta</taxon>
        <taxon>Embryophyta</taxon>
        <taxon>Tracheophyta</taxon>
        <taxon>Spermatophyta</taxon>
        <taxon>Magnoliopsida</taxon>
        <taxon>eudicotyledons</taxon>
        <taxon>Gunneridae</taxon>
        <taxon>Pentapetalae</taxon>
        <taxon>rosids</taxon>
        <taxon>fabids</taxon>
        <taxon>Fabales</taxon>
        <taxon>Fabaceae</taxon>
        <taxon>Papilionoideae</taxon>
        <taxon>50 kb inversion clade</taxon>
        <taxon>NPAAA clade</taxon>
        <taxon>indigoferoid/millettioid clade</taxon>
        <taxon>Phaseoleae</taxon>
        <taxon>Mucuna</taxon>
    </lineage>
</organism>
<dbReference type="Gene3D" id="3.10.10.10">
    <property type="entry name" value="HIV Type 1 Reverse Transcriptase, subunit A, domain 1"/>
    <property type="match status" value="1"/>
</dbReference>
<feature type="domain" description="Reverse transcriptase" evidence="2">
    <location>
        <begin position="948"/>
        <end position="1044"/>
    </location>
</feature>
<dbReference type="InterPro" id="IPR043502">
    <property type="entry name" value="DNA/RNA_pol_sf"/>
</dbReference>
<dbReference type="CDD" id="cd00303">
    <property type="entry name" value="retropepsin_like"/>
    <property type="match status" value="2"/>
</dbReference>
<dbReference type="SUPFAM" id="SSF56672">
    <property type="entry name" value="DNA/RNA polymerases"/>
    <property type="match status" value="1"/>
</dbReference>
<gene>
    <name evidence="3" type="ORF">CR513_01133</name>
</gene>
<proteinExistence type="predicted"/>
<reference evidence="3" key="1">
    <citation type="submission" date="2018-05" db="EMBL/GenBank/DDBJ databases">
        <title>Draft genome of Mucuna pruriens seed.</title>
        <authorList>
            <person name="Nnadi N.E."/>
            <person name="Vos R."/>
            <person name="Hasami M.H."/>
            <person name="Devisetty U.K."/>
            <person name="Aguiy J.C."/>
        </authorList>
    </citation>
    <scope>NUCLEOTIDE SEQUENCE [LARGE SCALE GENOMIC DNA]</scope>
    <source>
        <strain evidence="3">JCA_2017</strain>
    </source>
</reference>
<accession>A0A371IFX0</accession>
<evidence type="ECO:0000313" key="3">
    <source>
        <dbReference type="EMBL" id="RDY13884.1"/>
    </source>
</evidence>
<feature type="non-terminal residue" evidence="3">
    <location>
        <position position="1"/>
    </location>
</feature>
<name>A0A371IFX0_MUCPR</name>
<dbReference type="EMBL" id="QJKJ01000180">
    <property type="protein sequence ID" value="RDY13884.1"/>
    <property type="molecule type" value="Genomic_DNA"/>
</dbReference>
<dbReference type="Gene3D" id="3.30.70.270">
    <property type="match status" value="1"/>
</dbReference>
<keyword evidence="4" id="KW-1185">Reference proteome</keyword>
<dbReference type="AlphaFoldDB" id="A0A371IFX0"/>
<dbReference type="Gene3D" id="2.40.70.10">
    <property type="entry name" value="Acid Proteases"/>
    <property type="match status" value="2"/>
</dbReference>
<protein>
    <recommendedName>
        <fullName evidence="2">Reverse transcriptase domain-containing protein</fullName>
    </recommendedName>
</protein>
<dbReference type="Pfam" id="PF00078">
    <property type="entry name" value="RVT_1"/>
    <property type="match status" value="1"/>
</dbReference>
<evidence type="ECO:0000256" key="1">
    <source>
        <dbReference type="SAM" id="MobiDB-lite"/>
    </source>
</evidence>
<dbReference type="PANTHER" id="PTHR33067">
    <property type="entry name" value="RNA-DIRECTED DNA POLYMERASE-RELATED"/>
    <property type="match status" value="1"/>
</dbReference>
<evidence type="ECO:0000313" key="4">
    <source>
        <dbReference type="Proteomes" id="UP000257109"/>
    </source>
</evidence>
<dbReference type="InterPro" id="IPR021109">
    <property type="entry name" value="Peptidase_aspartic_dom_sf"/>
</dbReference>
<sequence>MIATIQDLKMQIGQLANTMIQLQSTGSSNLPSQTIPNPRGNASAVMLRSGKELPQPTQHQMSKSAEDDSEAISHLKIAIPLSFPSRTISTRKPESDEEQLKMFRKVEINIPLLDAIKQIPKYAKFLKELCVHKRRKMKGSKEFRGVESALTRSEESTVRNSQVLPKKCRDPGIFSIPCSIGECTFADAMLDLGASINVLPALIYSYLMPVKTTKNEFISDLEPTWLTIQLSNRSIVQPLGVLEDVLVQVNELMFPADFYMLDMEDETSRKESTLILGRPFLMTPRTKIDVHAGTFSVEFGDTLVQFNIFEAMKHPTEDHSLFGIDMIEELVEEYFQPDNYSEDIKDSIGSIVSCLEADQDEVQESPNFEDNYNDVTDLAFDVELTELLDQVCYPKTSECINNVEVEVVETKKVLTIYELQQHALPVECDCHYPRPQNANWTVSKYCEPLQSAGSNNLSSQTIPNLRGNASLLRSVAADSEPNADSQPRPEKTLPVLFPTRTVSARKLESDEELLKVFQKVEINIPILDAIKQVPKYAKFLKELCVHKRKKMKGNKEIGGVVSTITRNEELTTRAPQALPKKCRDPRTFSVPCTIGECTFTDAMSDLGALINVMPASIYRALNFGDLEPIRMTIELANRSIVQPLGILEDVLVQVIELIFLADFYMLDMEGETSGKESTLIMGRPFLLTTRTKIDVHAGMLSMEFGDTLVQFNIFKAMKHPTEDHSLFGIDVIEELVEEYFQLNNYNKDIEDFFGSTDLISCIGPIAEEADYKEVQDPPNSEDNQNDIADLELEAEMTKILDQVCNTENPEFGQDPKSLTKNPSSPPPPMELKPLPNHLKYAYLVNEQQLPVIIANNLHQEQEDKLLEHKPLHLHAQNIDGGGNQAHKAIAKKTESDNRGCEVTKLLAARIIYPISDSQWVSLVQVVSKKSGMTIMKNQHDELLPTRIQNSWRVCIDYRILNQATRKDHFLLLFIDQVLEKLLRKSHYCFLDGFSKYMKIHIALEDQHKTTFTCLFGAFAYTRMSFGLCNAPSTFQRYMTSIFLDLL</sequence>